<name>G7YV42_CLOSI</name>
<reference evidence="1" key="1">
    <citation type="journal article" date="2011" name="Genome Biol.">
        <title>The draft genome of the carcinogenic human liver fluke Clonorchis sinensis.</title>
        <authorList>
            <person name="Wang X."/>
            <person name="Chen W."/>
            <person name="Huang Y."/>
            <person name="Sun J."/>
            <person name="Men J."/>
            <person name="Liu H."/>
            <person name="Luo F."/>
            <person name="Guo L."/>
            <person name="Lv X."/>
            <person name="Deng C."/>
            <person name="Zhou C."/>
            <person name="Fan Y."/>
            <person name="Li X."/>
            <person name="Huang L."/>
            <person name="Hu Y."/>
            <person name="Liang C."/>
            <person name="Hu X."/>
            <person name="Xu J."/>
            <person name="Yu X."/>
        </authorList>
    </citation>
    <scope>NUCLEOTIDE SEQUENCE [LARGE SCALE GENOMIC DNA]</scope>
    <source>
        <strain evidence="1">Henan</strain>
    </source>
</reference>
<dbReference type="EMBL" id="DF144397">
    <property type="protein sequence ID" value="GAA56822.1"/>
    <property type="molecule type" value="Genomic_DNA"/>
</dbReference>
<gene>
    <name evidence="1" type="ORF">CLF_111594</name>
</gene>
<feature type="non-terminal residue" evidence="1">
    <location>
        <position position="1"/>
    </location>
</feature>
<evidence type="ECO:0000313" key="2">
    <source>
        <dbReference type="Proteomes" id="UP000008909"/>
    </source>
</evidence>
<protein>
    <submittedName>
        <fullName evidence="1">Uncharacterized protein</fullName>
    </submittedName>
</protein>
<organism evidence="1 2">
    <name type="scientific">Clonorchis sinensis</name>
    <name type="common">Chinese liver fluke</name>
    <dbReference type="NCBI Taxonomy" id="79923"/>
    <lineage>
        <taxon>Eukaryota</taxon>
        <taxon>Metazoa</taxon>
        <taxon>Spiralia</taxon>
        <taxon>Lophotrochozoa</taxon>
        <taxon>Platyhelminthes</taxon>
        <taxon>Trematoda</taxon>
        <taxon>Digenea</taxon>
        <taxon>Opisthorchiida</taxon>
        <taxon>Opisthorchiata</taxon>
        <taxon>Opisthorchiidae</taxon>
        <taxon>Clonorchis</taxon>
    </lineage>
</organism>
<evidence type="ECO:0000313" key="1">
    <source>
        <dbReference type="EMBL" id="GAA56822.1"/>
    </source>
</evidence>
<dbReference type="AlphaFoldDB" id="G7YV42"/>
<proteinExistence type="predicted"/>
<sequence length="272" mass="31079">QQYFIYKVTYVENTTLQELRLHTQGYFNRNGWLCPAKIISRQVPVNPIVEEESGWKPNTAKLRLLCWLFQANATKRLHKFRNRSHFARDTKRIYEKTYYSHASSVVSTVTPVSLKSANATKRLHKFRNRSHFARDTKRIYEKTYYSHASSVVSTVTPVSLKSVFVFTHESTYTQTYAGITHGIRKVRFLKATTECPRSTETLSSVDVDLTDNAPSIYSASQLSIKPRQRESALLKALERVSNQIQQISESADITDIISKEASNGFCATPAVE</sequence>
<accession>G7YV42</accession>
<reference key="2">
    <citation type="submission" date="2011-10" db="EMBL/GenBank/DDBJ databases">
        <title>The genome and transcriptome sequence of Clonorchis sinensis provide insights into the carcinogenic liver fluke.</title>
        <authorList>
            <person name="Wang X."/>
            <person name="Huang Y."/>
            <person name="Chen W."/>
            <person name="Liu H."/>
            <person name="Guo L."/>
            <person name="Chen Y."/>
            <person name="Luo F."/>
            <person name="Zhou W."/>
            <person name="Sun J."/>
            <person name="Mao Q."/>
            <person name="Liang P."/>
            <person name="Zhou C."/>
            <person name="Tian Y."/>
            <person name="Men J."/>
            <person name="Lv X."/>
            <person name="Huang L."/>
            <person name="Zhou J."/>
            <person name="Hu Y."/>
            <person name="Li R."/>
            <person name="Zhang F."/>
            <person name="Lei H."/>
            <person name="Li X."/>
            <person name="Hu X."/>
            <person name="Liang C."/>
            <person name="Xu J."/>
            <person name="Wu Z."/>
            <person name="Yu X."/>
        </authorList>
    </citation>
    <scope>NUCLEOTIDE SEQUENCE</scope>
    <source>
        <strain>Henan</strain>
    </source>
</reference>
<dbReference type="Proteomes" id="UP000008909">
    <property type="component" value="Unassembled WGS sequence"/>
</dbReference>
<keyword evidence="2" id="KW-1185">Reference proteome</keyword>